<dbReference type="Pfam" id="PF02405">
    <property type="entry name" value="MlaE"/>
    <property type="match status" value="1"/>
</dbReference>
<dbReference type="Proteomes" id="UP000215506">
    <property type="component" value="Unassembled WGS sequence"/>
</dbReference>
<keyword evidence="1" id="KW-0472">Membrane</keyword>
<organism evidence="2 3">
    <name type="scientific">Nocardia cerradoensis</name>
    <dbReference type="NCBI Taxonomy" id="85688"/>
    <lineage>
        <taxon>Bacteria</taxon>
        <taxon>Bacillati</taxon>
        <taxon>Actinomycetota</taxon>
        <taxon>Actinomycetes</taxon>
        <taxon>Mycobacteriales</taxon>
        <taxon>Nocardiaceae</taxon>
        <taxon>Nocardia</taxon>
    </lineage>
</organism>
<dbReference type="AlphaFoldDB" id="A0A231HDS6"/>
<keyword evidence="1" id="KW-1133">Transmembrane helix</keyword>
<keyword evidence="1" id="KW-0812">Transmembrane</keyword>
<name>A0A231HDS6_9NOCA</name>
<keyword evidence="3" id="KW-1185">Reference proteome</keyword>
<dbReference type="GO" id="GO:0043190">
    <property type="term" value="C:ATP-binding cassette (ABC) transporter complex"/>
    <property type="evidence" value="ECO:0007669"/>
    <property type="project" value="InterPro"/>
</dbReference>
<feature type="transmembrane region" description="Helical" evidence="1">
    <location>
        <begin position="75"/>
        <end position="104"/>
    </location>
</feature>
<dbReference type="PANTHER" id="PTHR30188">
    <property type="entry name" value="ABC TRANSPORTER PERMEASE PROTEIN-RELATED"/>
    <property type="match status" value="1"/>
</dbReference>
<feature type="transmembrane region" description="Helical" evidence="1">
    <location>
        <begin position="267"/>
        <end position="291"/>
    </location>
</feature>
<reference evidence="2 3" key="1">
    <citation type="submission" date="2017-07" db="EMBL/GenBank/DDBJ databases">
        <title>First draft Genome Sequence of Nocardia cerradoensis isolated from human infection.</title>
        <authorList>
            <person name="Carrasco G."/>
        </authorList>
    </citation>
    <scope>NUCLEOTIDE SEQUENCE [LARGE SCALE GENOMIC DNA]</scope>
    <source>
        <strain evidence="2 3">CNM20130759</strain>
    </source>
</reference>
<proteinExistence type="predicted"/>
<feature type="transmembrane region" description="Helical" evidence="1">
    <location>
        <begin position="185"/>
        <end position="203"/>
    </location>
</feature>
<dbReference type="EMBL" id="NGAF01000001">
    <property type="protein sequence ID" value="OXR46936.1"/>
    <property type="molecule type" value="Genomic_DNA"/>
</dbReference>
<comment type="caution">
    <text evidence="2">The sequence shown here is derived from an EMBL/GenBank/DDBJ whole genome shotgun (WGS) entry which is preliminary data.</text>
</comment>
<dbReference type="PANTHER" id="PTHR30188:SF13">
    <property type="entry name" value="CONSERVED HYPOTHETICAL INTEGRAL MEMBRANE PROTEIN YRBE3B"/>
    <property type="match status" value="1"/>
</dbReference>
<dbReference type="InterPro" id="IPR030802">
    <property type="entry name" value="Permease_MalE"/>
</dbReference>
<evidence type="ECO:0000313" key="2">
    <source>
        <dbReference type="EMBL" id="OXR46936.1"/>
    </source>
</evidence>
<gene>
    <name evidence="2" type="primary">mlaE_2</name>
    <name evidence="2" type="ORF">B7C42_00052</name>
</gene>
<protein>
    <submittedName>
        <fullName evidence="2">Putative phospholipid ABC transporter permease protein MlaE</fullName>
    </submittedName>
</protein>
<evidence type="ECO:0000313" key="3">
    <source>
        <dbReference type="Proteomes" id="UP000215506"/>
    </source>
</evidence>
<evidence type="ECO:0000256" key="1">
    <source>
        <dbReference type="SAM" id="Phobius"/>
    </source>
</evidence>
<feature type="transmembrane region" description="Helical" evidence="1">
    <location>
        <begin position="224"/>
        <end position="247"/>
    </location>
</feature>
<sequence>MMTTPASKYVPAPFSSVLMRPVRSAGRRLSGMLGEIGQIGVFTGKTLILLPKTVKHYRSATWKTMNGMAWGSGSLIVDGGVVSLMLFLGVAVGAVVAIEAYMAFNLLGFGALTGIVGSFGNLRVIAPIITGIGFAAQAGCRMTAEIGAMRISEEIDATESMGLQAIPFVVGTRVIGGMLIVLPGYLMALVVSFFTCGLIVKVFDNQPAGTYDHYFTQMLTLPDLGASLAKVLVFCVIVTLIHCYYGYFASGGPAGVGAASGRAIRASLVAIVVLNFAMTVAIWGLSPMLVFKG</sequence>
<dbReference type="GO" id="GO:0005548">
    <property type="term" value="F:phospholipid transporter activity"/>
    <property type="evidence" value="ECO:0007669"/>
    <property type="project" value="TreeGrafter"/>
</dbReference>
<accession>A0A231HDS6</accession>